<dbReference type="InterPro" id="IPR052022">
    <property type="entry name" value="26kDa_periplasmic_antigen"/>
</dbReference>
<dbReference type="Pfam" id="PF04402">
    <property type="entry name" value="SIMPL"/>
    <property type="match status" value="1"/>
</dbReference>
<sequence>MNPKRLIQYLLSASIILLALVIIGAFFLPWRFINWGTFALSTSSTVTVVGEAQTEEENKRASFTAAVTIVKDKKEQAIDETNQKIATITSAVKNFGIPASDVKTQNLSIYQEEETYTERGSQKRRPGAWRVSNSIEITLRDAKKAGALADILSKTGATSVYGPNFTLDEESASGRALLSSAVGDARKKADLLAKAAGKKLGPIITISEGTTQQGPMALLRGEGMGGGSDMQPGSETIRKSVTVTFKLRDVFRFELPKWK</sequence>
<evidence type="ECO:0000313" key="2">
    <source>
        <dbReference type="EMBL" id="KKT58123.1"/>
    </source>
</evidence>
<accession>A0A0G1IH14</accession>
<keyword evidence="1" id="KW-1133">Transmembrane helix</keyword>
<dbReference type="EMBL" id="LCIQ01000064">
    <property type="protein sequence ID" value="KKT58123.1"/>
    <property type="molecule type" value="Genomic_DNA"/>
</dbReference>
<keyword evidence="1" id="KW-0472">Membrane</keyword>
<proteinExistence type="predicted"/>
<name>A0A0G1IH14_9BACT</name>
<feature type="transmembrane region" description="Helical" evidence="1">
    <location>
        <begin position="6"/>
        <end position="28"/>
    </location>
</feature>
<evidence type="ECO:0008006" key="4">
    <source>
        <dbReference type="Google" id="ProtNLM"/>
    </source>
</evidence>
<evidence type="ECO:0000256" key="1">
    <source>
        <dbReference type="SAM" id="Phobius"/>
    </source>
</evidence>
<dbReference type="Proteomes" id="UP000034521">
    <property type="component" value="Unassembled WGS sequence"/>
</dbReference>
<keyword evidence="1" id="KW-0812">Transmembrane</keyword>
<dbReference type="InterPro" id="IPR007497">
    <property type="entry name" value="SIMPL/DUF541"/>
</dbReference>
<dbReference type="PANTHER" id="PTHR34387:SF2">
    <property type="entry name" value="SLR1258 PROTEIN"/>
    <property type="match status" value="1"/>
</dbReference>
<organism evidence="2 3">
    <name type="scientific">Candidatus Gottesmanbacteria bacterium GW2011_GWA1_44_24b</name>
    <dbReference type="NCBI Taxonomy" id="1618437"/>
    <lineage>
        <taxon>Bacteria</taxon>
        <taxon>Candidatus Gottesmaniibacteriota</taxon>
    </lineage>
</organism>
<dbReference type="Gene3D" id="3.30.110.170">
    <property type="entry name" value="Protein of unknown function (DUF541), domain 1"/>
    <property type="match status" value="1"/>
</dbReference>
<evidence type="ECO:0000313" key="3">
    <source>
        <dbReference type="Proteomes" id="UP000034521"/>
    </source>
</evidence>
<dbReference type="AlphaFoldDB" id="A0A0G1IH14"/>
<reference evidence="2 3" key="1">
    <citation type="journal article" date="2015" name="Nature">
        <title>rRNA introns, odd ribosomes, and small enigmatic genomes across a large radiation of phyla.</title>
        <authorList>
            <person name="Brown C.T."/>
            <person name="Hug L.A."/>
            <person name="Thomas B.C."/>
            <person name="Sharon I."/>
            <person name="Castelle C.J."/>
            <person name="Singh A."/>
            <person name="Wilkins M.J."/>
            <person name="Williams K.H."/>
            <person name="Banfield J.F."/>
        </authorList>
    </citation>
    <scope>NUCLEOTIDE SEQUENCE [LARGE SCALE GENOMIC DNA]</scope>
</reference>
<dbReference type="Gene3D" id="3.30.70.2970">
    <property type="entry name" value="Protein of unknown function (DUF541), domain 2"/>
    <property type="match status" value="1"/>
</dbReference>
<dbReference type="PANTHER" id="PTHR34387">
    <property type="entry name" value="SLR1258 PROTEIN"/>
    <property type="match status" value="1"/>
</dbReference>
<dbReference type="GO" id="GO:0006974">
    <property type="term" value="P:DNA damage response"/>
    <property type="evidence" value="ECO:0007669"/>
    <property type="project" value="TreeGrafter"/>
</dbReference>
<comment type="caution">
    <text evidence="2">The sequence shown here is derived from an EMBL/GenBank/DDBJ whole genome shotgun (WGS) entry which is preliminary data.</text>
</comment>
<gene>
    <name evidence="2" type="ORF">UW52_C0064G0006</name>
</gene>
<protein>
    <recommendedName>
        <fullName evidence="4">DUF541 domain-containing protein</fullName>
    </recommendedName>
</protein>